<dbReference type="PANTHER" id="PTHR30486:SF6">
    <property type="entry name" value="TYPE IV PILUS RETRACTATION ATPASE PILT"/>
    <property type="match status" value="1"/>
</dbReference>
<reference evidence="3 4" key="1">
    <citation type="submission" date="2016-11" db="EMBL/GenBank/DDBJ databases">
        <title>Genome sequencing of Zhihengliuella aestuarii B18 antagonistic to Plasmodiophora brassicae.</title>
        <authorList>
            <person name="Luo Y."/>
        </authorList>
    </citation>
    <scope>NUCLEOTIDE SEQUENCE [LARGE SCALE GENOMIC DNA]</scope>
    <source>
        <strain evidence="3 4">B18</strain>
    </source>
</reference>
<evidence type="ECO:0000313" key="3">
    <source>
        <dbReference type="EMBL" id="APF41921.1"/>
    </source>
</evidence>
<accession>A0A1L2ZSF3</accession>
<evidence type="ECO:0000256" key="1">
    <source>
        <dbReference type="ARBA" id="ARBA00006611"/>
    </source>
</evidence>
<dbReference type="NCBIfam" id="TIGR03819">
    <property type="entry name" value="heli_sec_ATPase"/>
    <property type="match status" value="1"/>
</dbReference>
<dbReference type="InterPro" id="IPR022399">
    <property type="entry name" value="TadA-like_ATPase"/>
</dbReference>
<proteinExistence type="inferred from homology"/>
<organism evidence="3 4">
    <name type="scientific">Neomicrococcus aestuarii</name>
    <dbReference type="NCBI Taxonomy" id="556325"/>
    <lineage>
        <taxon>Bacteria</taxon>
        <taxon>Bacillati</taxon>
        <taxon>Actinomycetota</taxon>
        <taxon>Actinomycetes</taxon>
        <taxon>Micrococcales</taxon>
        <taxon>Micrococcaceae</taxon>
        <taxon>Neomicrococcus</taxon>
    </lineage>
</organism>
<evidence type="ECO:0000313" key="4">
    <source>
        <dbReference type="Proteomes" id="UP000183530"/>
    </source>
</evidence>
<dbReference type="CDD" id="cd01130">
    <property type="entry name" value="VirB11-like_ATPase"/>
    <property type="match status" value="1"/>
</dbReference>
<dbReference type="InterPro" id="IPR027417">
    <property type="entry name" value="P-loop_NTPase"/>
</dbReference>
<dbReference type="EMBL" id="CP018135">
    <property type="protein sequence ID" value="APF41921.1"/>
    <property type="molecule type" value="Genomic_DNA"/>
</dbReference>
<feature type="domain" description="Bacterial type II secretion system protein E" evidence="2">
    <location>
        <begin position="55"/>
        <end position="329"/>
    </location>
</feature>
<keyword evidence="4" id="KW-1185">Reference proteome</keyword>
<evidence type="ECO:0000259" key="2">
    <source>
        <dbReference type="Pfam" id="PF00437"/>
    </source>
</evidence>
<comment type="similarity">
    <text evidence="1">Belongs to the GSP E family.</text>
</comment>
<dbReference type="Pfam" id="PF00437">
    <property type="entry name" value="T2SSE"/>
    <property type="match status" value="1"/>
</dbReference>
<dbReference type="Gene3D" id="3.40.50.300">
    <property type="entry name" value="P-loop containing nucleotide triphosphate hydrolases"/>
    <property type="match status" value="1"/>
</dbReference>
<protein>
    <recommendedName>
        <fullName evidence="2">Bacterial type II secretion system protein E domain-containing protein</fullName>
    </recommendedName>
</protein>
<dbReference type="Proteomes" id="UP000183530">
    <property type="component" value="Chromosome"/>
</dbReference>
<gene>
    <name evidence="3" type="ORF">BHE16_10715</name>
</gene>
<name>A0A1L2ZSF3_9MICC</name>
<dbReference type="Gene3D" id="3.30.450.380">
    <property type="match status" value="1"/>
</dbReference>
<dbReference type="InterPro" id="IPR050921">
    <property type="entry name" value="T4SS_GSP_E_ATPase"/>
</dbReference>
<dbReference type="PANTHER" id="PTHR30486">
    <property type="entry name" value="TWITCHING MOTILITY PROTEIN PILT"/>
    <property type="match status" value="1"/>
</dbReference>
<sequence length="387" mass="41692">MSDEHLLAHVREQAALVERPLTTADLADAVRAVGRAINGEAAARAVLMLREHLVGLGPLQKYVDMDSVTDVLVDASGQIWTDGARGLTCHGRGFSGPDEVRELAVRLASRAGRRLDDAQPFVDAMVAAYRLHAVIPPVATEGTLISIRRATREALTLTEWCADSNREWLPLLAAIVAGRLNFLVSGGTGTGKTTLLSALLTAVPQSERLVIVEDTQELRPEHPHVVSLQCRTANVEGTGVVSLTDLVRNALRMRPDRLVVGECRGAEVGDFLSAMNTGHEGAGGTVHANNVESVPARLYALGALAGLDPVALGYQASSAIDVVIHMQRRAGQRYPAEIARLVMDEGRLHVESIAVREANGTLRWGPGADWFRRILDEREVDSHGLDH</sequence>
<dbReference type="STRING" id="556325.BHE16_10715"/>
<dbReference type="InterPro" id="IPR001482">
    <property type="entry name" value="T2SS/T4SS_dom"/>
</dbReference>
<dbReference type="AlphaFoldDB" id="A0A1L2ZSF3"/>
<dbReference type="GO" id="GO:0016887">
    <property type="term" value="F:ATP hydrolysis activity"/>
    <property type="evidence" value="ECO:0007669"/>
    <property type="project" value="InterPro"/>
</dbReference>
<dbReference type="KEGG" id="nae:BHE16_10715"/>
<dbReference type="SUPFAM" id="SSF52540">
    <property type="entry name" value="P-loop containing nucleoside triphosphate hydrolases"/>
    <property type="match status" value="1"/>
</dbReference>